<sequence>MSITDTPAPIAEAYERLLEERRQVSAMDPAERAARDKAIEHASDRRRLKRRLWKPF</sequence>
<evidence type="ECO:0000256" key="1">
    <source>
        <dbReference type="SAM" id="MobiDB-lite"/>
    </source>
</evidence>
<evidence type="ECO:0000313" key="2">
    <source>
        <dbReference type="EMBL" id="MBB3876097.1"/>
    </source>
</evidence>
<accession>A0AAW3TT31</accession>
<name>A0AAW3TT31_9SPHN</name>
<dbReference type="EMBL" id="JACIDB010000004">
    <property type="protein sequence ID" value="MBB3876097.1"/>
    <property type="molecule type" value="Genomic_DNA"/>
</dbReference>
<reference evidence="2 3" key="1">
    <citation type="submission" date="2020-08" db="EMBL/GenBank/DDBJ databases">
        <title>Genomic Encyclopedia of Type Strains, Phase IV (KMG-IV): sequencing the most valuable type-strain genomes for metagenomic binning, comparative biology and taxonomic classification.</title>
        <authorList>
            <person name="Goeker M."/>
        </authorList>
    </citation>
    <scope>NUCLEOTIDE SEQUENCE [LARGE SCALE GENOMIC DNA]</scope>
    <source>
        <strain evidence="2 3">DSM 15581</strain>
    </source>
</reference>
<protein>
    <submittedName>
        <fullName evidence="2">Uncharacterized protein</fullName>
    </submittedName>
</protein>
<comment type="caution">
    <text evidence="2">The sequence shown here is derived from an EMBL/GenBank/DDBJ whole genome shotgun (WGS) entry which is preliminary data.</text>
</comment>
<proteinExistence type="predicted"/>
<organism evidence="2 3">
    <name type="scientific">Sphingomonas aquatilis</name>
    <dbReference type="NCBI Taxonomy" id="93063"/>
    <lineage>
        <taxon>Bacteria</taxon>
        <taxon>Pseudomonadati</taxon>
        <taxon>Pseudomonadota</taxon>
        <taxon>Alphaproteobacteria</taxon>
        <taxon>Sphingomonadales</taxon>
        <taxon>Sphingomonadaceae</taxon>
        <taxon>Sphingomonas</taxon>
    </lineage>
</organism>
<dbReference type="Proteomes" id="UP000528945">
    <property type="component" value="Unassembled WGS sequence"/>
</dbReference>
<keyword evidence="3" id="KW-1185">Reference proteome</keyword>
<gene>
    <name evidence="2" type="ORF">GGR47_002343</name>
</gene>
<evidence type="ECO:0000313" key="3">
    <source>
        <dbReference type="Proteomes" id="UP000528945"/>
    </source>
</evidence>
<feature type="region of interest" description="Disordered" evidence="1">
    <location>
        <begin position="25"/>
        <end position="45"/>
    </location>
</feature>
<dbReference type="AlphaFoldDB" id="A0AAW3TT31"/>